<dbReference type="InterPro" id="IPR023213">
    <property type="entry name" value="CAT-like_dom_sf"/>
</dbReference>
<dbReference type="EMBL" id="BQKI01000091">
    <property type="protein sequence ID" value="GJN36897.1"/>
    <property type="molecule type" value="Genomic_DNA"/>
</dbReference>
<protein>
    <submittedName>
        <fullName evidence="3">Uncharacterized protein</fullName>
    </submittedName>
</protein>
<dbReference type="Pfam" id="PF02458">
    <property type="entry name" value="Transferase"/>
    <property type="match status" value="1"/>
</dbReference>
<gene>
    <name evidence="3" type="primary">gb25834</name>
    <name evidence="2" type="synonym">gb25798</name>
    <name evidence="2" type="ORF">PR202_gb25798</name>
    <name evidence="3" type="ORF">PR202_gb25834</name>
</gene>
<comment type="similarity">
    <text evidence="1">Belongs to the plant acyltransferase family.</text>
</comment>
<comment type="caution">
    <text evidence="3">The sequence shown here is derived from an EMBL/GenBank/DDBJ whole genome shotgun (WGS) entry which is preliminary data.</text>
</comment>
<reference evidence="3" key="1">
    <citation type="journal article" date="2018" name="DNA Res.">
        <title>Multiple hybrid de novo genome assembly of finger millet, an orphan allotetraploid crop.</title>
        <authorList>
            <person name="Hatakeyama M."/>
            <person name="Aluri S."/>
            <person name="Balachadran M.T."/>
            <person name="Sivarajan S.R."/>
            <person name="Patrignani A."/>
            <person name="Gruter S."/>
            <person name="Poveda L."/>
            <person name="Shimizu-Inatsugi R."/>
            <person name="Baeten J."/>
            <person name="Francoijs K.J."/>
            <person name="Nataraja K.N."/>
            <person name="Reddy Y.A.N."/>
            <person name="Phadnis S."/>
            <person name="Ravikumar R.L."/>
            <person name="Schlapbach R."/>
            <person name="Sreeman S.M."/>
            <person name="Shimizu K.K."/>
        </authorList>
    </citation>
    <scope>NUCLEOTIDE SEQUENCE</scope>
</reference>
<evidence type="ECO:0000256" key="1">
    <source>
        <dbReference type="ARBA" id="ARBA00009861"/>
    </source>
</evidence>
<keyword evidence="4" id="KW-1185">Reference proteome</keyword>
<name>A0AAV5FR62_ELECO</name>
<evidence type="ECO:0000313" key="3">
    <source>
        <dbReference type="EMBL" id="GJN36930.1"/>
    </source>
</evidence>
<dbReference type="Gene3D" id="3.30.559.10">
    <property type="entry name" value="Chloramphenicol acetyltransferase-like domain"/>
    <property type="match status" value="1"/>
</dbReference>
<dbReference type="EMBL" id="BQKI01000091">
    <property type="protein sequence ID" value="GJN36930.1"/>
    <property type="molecule type" value="Genomic_DNA"/>
</dbReference>
<evidence type="ECO:0000313" key="2">
    <source>
        <dbReference type="EMBL" id="GJN36897.1"/>
    </source>
</evidence>
<sequence length="156" mass="17299">MQTLADPSLDQCPLQREVTNKVKIVQMSIMSFVVTKSSPPMLVAPSKLTPAGDIQLTPTDKSRLLVPFTSFHIFECPIHEPANTIRHSLSQALVHYYPIASRLAVGAIGDNNKDVYVLCTGQGMAFVSTAASCTLQELRFLHTPRAIPWHYHKKDL</sequence>
<dbReference type="PANTHER" id="PTHR31147:SF26">
    <property type="entry name" value="OS06G0699100 PROTEIN"/>
    <property type="match status" value="1"/>
</dbReference>
<dbReference type="Proteomes" id="UP001054889">
    <property type="component" value="Unassembled WGS sequence"/>
</dbReference>
<dbReference type="GO" id="GO:0016747">
    <property type="term" value="F:acyltransferase activity, transferring groups other than amino-acyl groups"/>
    <property type="evidence" value="ECO:0007669"/>
    <property type="project" value="UniProtKB-ARBA"/>
</dbReference>
<accession>A0AAV5FR62</accession>
<evidence type="ECO:0000313" key="4">
    <source>
        <dbReference type="Proteomes" id="UP001054889"/>
    </source>
</evidence>
<reference evidence="3" key="2">
    <citation type="submission" date="2021-12" db="EMBL/GenBank/DDBJ databases">
        <title>Resequencing data analysis of finger millet.</title>
        <authorList>
            <person name="Hatakeyama M."/>
            <person name="Aluri S."/>
            <person name="Balachadran M.T."/>
            <person name="Sivarajan S.R."/>
            <person name="Poveda L."/>
            <person name="Shimizu-Inatsugi R."/>
            <person name="Schlapbach R."/>
            <person name="Sreeman S.M."/>
            <person name="Shimizu K.K."/>
        </authorList>
    </citation>
    <scope>NUCLEOTIDE SEQUENCE</scope>
</reference>
<dbReference type="PANTHER" id="PTHR31147">
    <property type="entry name" value="ACYL TRANSFERASE 4"/>
    <property type="match status" value="1"/>
</dbReference>
<proteinExistence type="inferred from homology"/>
<dbReference type="AlphaFoldDB" id="A0AAV5FR62"/>
<dbReference type="InterPro" id="IPR050898">
    <property type="entry name" value="Plant_acyltransferase"/>
</dbReference>
<organism evidence="3 4">
    <name type="scientific">Eleusine coracana subsp. coracana</name>
    <dbReference type="NCBI Taxonomy" id="191504"/>
    <lineage>
        <taxon>Eukaryota</taxon>
        <taxon>Viridiplantae</taxon>
        <taxon>Streptophyta</taxon>
        <taxon>Embryophyta</taxon>
        <taxon>Tracheophyta</taxon>
        <taxon>Spermatophyta</taxon>
        <taxon>Magnoliopsida</taxon>
        <taxon>Liliopsida</taxon>
        <taxon>Poales</taxon>
        <taxon>Poaceae</taxon>
        <taxon>PACMAD clade</taxon>
        <taxon>Chloridoideae</taxon>
        <taxon>Cynodonteae</taxon>
        <taxon>Eleusininae</taxon>
        <taxon>Eleusine</taxon>
    </lineage>
</organism>